<feature type="transmembrane region" description="Helical" evidence="8">
    <location>
        <begin position="211"/>
        <end position="232"/>
    </location>
</feature>
<sequence length="309" mass="31432">MTRSLRNLPPAFWGLIAVGVLAAFTQPQFLSLPFLMILLRQAASIGIVALGQTFVVANRSLDLSVGANIAFVNLILAHAMWSGYHPFVAIVVALAAGTFIGFANGVLVTKLRASAVVVTLGTAAIITGIGFLYTGGAPGSSISDLVKWLGRGRVGIVPVAGLVWLGFAIAAFIIMRRLALGRFIYAAGDNPFAALFSGLPVDRTLLASHTLCGFFAASGGVLLSGLIGVGSINLGADYVLSSITAVILGGAVFGGGAGGAVGTVLGTALLVTVLNLLTVFGVGEPGKLIMQGLVIAAAAIIYQQGRRNG</sequence>
<protein>
    <submittedName>
        <fullName evidence="9">ABC transporter permease</fullName>
    </submittedName>
</protein>
<evidence type="ECO:0000256" key="7">
    <source>
        <dbReference type="ARBA" id="ARBA00023136"/>
    </source>
</evidence>
<evidence type="ECO:0000256" key="4">
    <source>
        <dbReference type="ARBA" id="ARBA00022519"/>
    </source>
</evidence>
<feature type="transmembrane region" description="Helical" evidence="8">
    <location>
        <begin position="87"/>
        <end position="108"/>
    </location>
</feature>
<evidence type="ECO:0000256" key="8">
    <source>
        <dbReference type="SAM" id="Phobius"/>
    </source>
</evidence>
<dbReference type="RefSeq" id="WP_271092355.1">
    <property type="nucleotide sequence ID" value="NZ_JAPJZH010000023.1"/>
</dbReference>
<comment type="caution">
    <text evidence="9">The sequence shown here is derived from an EMBL/GenBank/DDBJ whole genome shotgun (WGS) entry which is preliminary data.</text>
</comment>
<keyword evidence="7 8" id="KW-0472">Membrane</keyword>
<dbReference type="CDD" id="cd06579">
    <property type="entry name" value="TM_PBP1_transp_AraH_like"/>
    <property type="match status" value="1"/>
</dbReference>
<comment type="subcellular location">
    <subcellularLocation>
        <location evidence="1">Cell membrane</location>
        <topology evidence="1">Multi-pass membrane protein</topology>
    </subcellularLocation>
</comment>
<feature type="transmembrane region" description="Helical" evidence="8">
    <location>
        <begin position="288"/>
        <end position="305"/>
    </location>
</feature>
<dbReference type="PANTHER" id="PTHR32196:SF21">
    <property type="entry name" value="ABC TRANSPORTER PERMEASE PROTEIN YPHD-RELATED"/>
    <property type="match status" value="1"/>
</dbReference>
<dbReference type="PANTHER" id="PTHR32196">
    <property type="entry name" value="ABC TRANSPORTER PERMEASE PROTEIN YPHD-RELATED-RELATED"/>
    <property type="match status" value="1"/>
</dbReference>
<keyword evidence="2" id="KW-0813">Transport</keyword>
<proteinExistence type="predicted"/>
<name>A0ABT4VUW5_9HYPH</name>
<evidence type="ECO:0000256" key="6">
    <source>
        <dbReference type="ARBA" id="ARBA00022989"/>
    </source>
</evidence>
<feature type="transmembrane region" description="Helical" evidence="8">
    <location>
        <begin position="154"/>
        <end position="175"/>
    </location>
</feature>
<accession>A0ABT4VUW5</accession>
<feature type="transmembrane region" description="Helical" evidence="8">
    <location>
        <begin position="63"/>
        <end position="81"/>
    </location>
</feature>
<gene>
    <name evidence="9" type="ORF">OOZ53_24235</name>
</gene>
<feature type="transmembrane region" description="Helical" evidence="8">
    <location>
        <begin position="115"/>
        <end position="134"/>
    </location>
</feature>
<dbReference type="InterPro" id="IPR001851">
    <property type="entry name" value="ABC_transp_permease"/>
</dbReference>
<reference evidence="9" key="1">
    <citation type="submission" date="2022-11" db="EMBL/GenBank/DDBJ databases">
        <title>Hoeflea poritis sp. nov., isolated from scleractinian coral Porites lutea.</title>
        <authorList>
            <person name="Zhang G."/>
            <person name="Wei Q."/>
            <person name="Cai L."/>
        </authorList>
    </citation>
    <scope>NUCLEOTIDE SEQUENCE</scope>
    <source>
        <strain evidence="9">E7-10</strain>
    </source>
</reference>
<evidence type="ECO:0000313" key="10">
    <source>
        <dbReference type="Proteomes" id="UP001148313"/>
    </source>
</evidence>
<feature type="transmembrane region" description="Helical" evidence="8">
    <location>
        <begin position="238"/>
        <end position="257"/>
    </location>
</feature>
<keyword evidence="5 8" id="KW-0812">Transmembrane</keyword>
<keyword evidence="10" id="KW-1185">Reference proteome</keyword>
<evidence type="ECO:0000313" key="9">
    <source>
        <dbReference type="EMBL" id="MDA4848489.1"/>
    </source>
</evidence>
<dbReference type="Proteomes" id="UP001148313">
    <property type="component" value="Unassembled WGS sequence"/>
</dbReference>
<dbReference type="EMBL" id="JAPJZH010000023">
    <property type="protein sequence ID" value="MDA4848489.1"/>
    <property type="molecule type" value="Genomic_DNA"/>
</dbReference>
<keyword evidence="6 8" id="KW-1133">Transmembrane helix</keyword>
<evidence type="ECO:0000256" key="5">
    <source>
        <dbReference type="ARBA" id="ARBA00022692"/>
    </source>
</evidence>
<dbReference type="Pfam" id="PF02653">
    <property type="entry name" value="BPD_transp_2"/>
    <property type="match status" value="1"/>
</dbReference>
<keyword evidence="3" id="KW-1003">Cell membrane</keyword>
<organism evidence="9 10">
    <name type="scientific">Hoeflea poritis</name>
    <dbReference type="NCBI Taxonomy" id="2993659"/>
    <lineage>
        <taxon>Bacteria</taxon>
        <taxon>Pseudomonadati</taxon>
        <taxon>Pseudomonadota</taxon>
        <taxon>Alphaproteobacteria</taxon>
        <taxon>Hyphomicrobiales</taxon>
        <taxon>Rhizobiaceae</taxon>
        <taxon>Hoeflea</taxon>
    </lineage>
</organism>
<evidence type="ECO:0000256" key="3">
    <source>
        <dbReference type="ARBA" id="ARBA00022475"/>
    </source>
</evidence>
<evidence type="ECO:0000256" key="1">
    <source>
        <dbReference type="ARBA" id="ARBA00004651"/>
    </source>
</evidence>
<evidence type="ECO:0000256" key="2">
    <source>
        <dbReference type="ARBA" id="ARBA00022448"/>
    </source>
</evidence>
<keyword evidence="4" id="KW-0997">Cell inner membrane</keyword>
<feature type="transmembrane region" description="Helical" evidence="8">
    <location>
        <begin position="32"/>
        <end position="51"/>
    </location>
</feature>